<feature type="region of interest" description="Disordered" evidence="1">
    <location>
        <begin position="81"/>
        <end position="132"/>
    </location>
</feature>
<organism evidence="2 3">
    <name type="scientific">Striga hermonthica</name>
    <name type="common">Purple witchweed</name>
    <name type="synonym">Buchnera hermonthica</name>
    <dbReference type="NCBI Taxonomy" id="68872"/>
    <lineage>
        <taxon>Eukaryota</taxon>
        <taxon>Viridiplantae</taxon>
        <taxon>Streptophyta</taxon>
        <taxon>Embryophyta</taxon>
        <taxon>Tracheophyta</taxon>
        <taxon>Spermatophyta</taxon>
        <taxon>Magnoliopsida</taxon>
        <taxon>eudicotyledons</taxon>
        <taxon>Gunneridae</taxon>
        <taxon>Pentapetalae</taxon>
        <taxon>asterids</taxon>
        <taxon>lamiids</taxon>
        <taxon>Lamiales</taxon>
        <taxon>Orobanchaceae</taxon>
        <taxon>Buchnereae</taxon>
        <taxon>Striga</taxon>
    </lineage>
</organism>
<evidence type="ECO:0000313" key="2">
    <source>
        <dbReference type="EMBL" id="CAA0834997.1"/>
    </source>
</evidence>
<feature type="compositionally biased region" description="Low complexity" evidence="1">
    <location>
        <begin position="105"/>
        <end position="119"/>
    </location>
</feature>
<feature type="non-terminal residue" evidence="2">
    <location>
        <position position="1"/>
    </location>
</feature>
<feature type="non-terminal residue" evidence="2">
    <location>
        <position position="132"/>
    </location>
</feature>
<accession>A0A9N7NPV2</accession>
<gene>
    <name evidence="2" type="ORF">SHERM_02802</name>
</gene>
<protein>
    <submittedName>
        <fullName evidence="2">Uncharacterized protein</fullName>
    </submittedName>
</protein>
<proteinExistence type="predicted"/>
<comment type="caution">
    <text evidence="2">The sequence shown here is derived from an EMBL/GenBank/DDBJ whole genome shotgun (WGS) entry which is preliminary data.</text>
</comment>
<keyword evidence="3" id="KW-1185">Reference proteome</keyword>
<feature type="compositionally biased region" description="Low complexity" evidence="1">
    <location>
        <begin position="1"/>
        <end position="14"/>
    </location>
</feature>
<dbReference type="AlphaFoldDB" id="A0A9N7NPV2"/>
<name>A0A9N7NPV2_STRHE</name>
<feature type="region of interest" description="Disordered" evidence="1">
    <location>
        <begin position="1"/>
        <end position="48"/>
    </location>
</feature>
<evidence type="ECO:0000313" key="3">
    <source>
        <dbReference type="Proteomes" id="UP001153555"/>
    </source>
</evidence>
<reference evidence="2" key="1">
    <citation type="submission" date="2019-12" db="EMBL/GenBank/DDBJ databases">
        <authorList>
            <person name="Scholes J."/>
        </authorList>
    </citation>
    <scope>NUCLEOTIDE SEQUENCE</scope>
</reference>
<sequence>FRASAAQSRAVARPSPRPLFSRASVPPLRSPMPLQFRTTPAWSSPARPARPPFAARAYLASPVTCSPTAHPCTPAYTRVLATRRRASPPDAHLSPVRPSVTPDHPSASTTTSVSFPPSSRHSLSPRMRKFST</sequence>
<evidence type="ECO:0000256" key="1">
    <source>
        <dbReference type="SAM" id="MobiDB-lite"/>
    </source>
</evidence>
<dbReference type="EMBL" id="CACSLK010028053">
    <property type="protein sequence ID" value="CAA0834997.1"/>
    <property type="molecule type" value="Genomic_DNA"/>
</dbReference>
<dbReference type="Proteomes" id="UP001153555">
    <property type="component" value="Unassembled WGS sequence"/>
</dbReference>